<protein>
    <submittedName>
        <fullName evidence="1">Uncharacterized protein</fullName>
    </submittedName>
</protein>
<proteinExistence type="predicted"/>
<reference evidence="1 2" key="1">
    <citation type="journal article" date="2016" name="Antonie Van Leeuwenhoek">
        <title>Nocardia donostiensis sp. nov., isolated from human respiratory specimens.</title>
        <authorList>
            <person name="Ercibengoa M."/>
            <person name="Bell M."/>
            <person name="Marimon J.M."/>
            <person name="Humrighouse B."/>
            <person name="Klenk H.P."/>
            <person name="Potter G."/>
            <person name="Perez-Trallero E."/>
        </authorList>
    </citation>
    <scope>NUCLEOTIDE SEQUENCE [LARGE SCALE GENOMIC DNA]</scope>
    <source>
        <strain evidence="1 2">X1655</strain>
    </source>
</reference>
<dbReference type="Pfam" id="PF08843">
    <property type="entry name" value="AbiEii"/>
    <property type="match status" value="1"/>
</dbReference>
<sequence>MSADWRAHPPVLLDIGPVLHPDDAVANKMCALFGRALARDFLDIDAAVTSGRYTRERLLELADNADPGFDTAIFADALGVLHQITDDAFAEYDVASEHIGALRRRFADWREKLRSQ</sequence>
<evidence type="ECO:0000313" key="2">
    <source>
        <dbReference type="Proteomes" id="UP000188836"/>
    </source>
</evidence>
<dbReference type="InterPro" id="IPR014942">
    <property type="entry name" value="AbiEii"/>
</dbReference>
<dbReference type="Proteomes" id="UP000188836">
    <property type="component" value="Unassembled WGS sequence"/>
</dbReference>
<comment type="caution">
    <text evidence="1">The sequence shown here is derived from an EMBL/GenBank/DDBJ whole genome shotgun (WGS) entry which is preliminary data.</text>
</comment>
<evidence type="ECO:0000313" key="1">
    <source>
        <dbReference type="EMBL" id="ONM48041.1"/>
    </source>
</evidence>
<keyword evidence="2" id="KW-1185">Reference proteome</keyword>
<accession>A0A1W0BGE2</accession>
<gene>
    <name evidence="1" type="ORF">B0T46_15385</name>
</gene>
<dbReference type="AlphaFoldDB" id="A0A1W0BGE2"/>
<name>A0A1W0BGE2_9NOCA</name>
<dbReference type="STRING" id="1538463.B0T36_21235"/>
<organism evidence="1 2">
    <name type="scientific">Nocardia donostiensis</name>
    <dbReference type="NCBI Taxonomy" id="1538463"/>
    <lineage>
        <taxon>Bacteria</taxon>
        <taxon>Bacillati</taxon>
        <taxon>Actinomycetota</taxon>
        <taxon>Actinomycetes</taxon>
        <taxon>Mycobacteriales</taxon>
        <taxon>Nocardiaceae</taxon>
        <taxon>Nocardia</taxon>
    </lineage>
</organism>
<dbReference type="EMBL" id="MUMY01000012">
    <property type="protein sequence ID" value="ONM48041.1"/>
    <property type="molecule type" value="Genomic_DNA"/>
</dbReference>